<feature type="compositionally biased region" description="Acidic residues" evidence="6">
    <location>
        <begin position="91"/>
        <end position="102"/>
    </location>
</feature>
<dbReference type="GO" id="GO:0008270">
    <property type="term" value="F:zinc ion binding"/>
    <property type="evidence" value="ECO:0007669"/>
    <property type="project" value="UniProtKB-KW"/>
</dbReference>
<evidence type="ECO:0000256" key="6">
    <source>
        <dbReference type="SAM" id="MobiDB-lite"/>
    </source>
</evidence>
<dbReference type="GO" id="GO:0005681">
    <property type="term" value="C:spliceosomal complex"/>
    <property type="evidence" value="ECO:0007669"/>
    <property type="project" value="InterPro"/>
</dbReference>
<dbReference type="KEGG" id="mbrn:26239487"/>
<evidence type="ECO:0000313" key="8">
    <source>
        <dbReference type="Proteomes" id="UP000510686"/>
    </source>
</evidence>
<evidence type="ECO:0000256" key="5">
    <source>
        <dbReference type="ARBA" id="ARBA00023242"/>
    </source>
</evidence>
<dbReference type="PANTHER" id="PTHR13278:SF0">
    <property type="entry name" value="ZINC FINGER PROTEIN 830"/>
    <property type="match status" value="1"/>
</dbReference>
<dbReference type="RefSeq" id="XP_014546924.1">
    <property type="nucleotide sequence ID" value="XM_014691438.1"/>
</dbReference>
<evidence type="ECO:0000313" key="7">
    <source>
        <dbReference type="EMBL" id="QLI68005.1"/>
    </source>
</evidence>
<feature type="region of interest" description="Disordered" evidence="6">
    <location>
        <begin position="53"/>
        <end position="107"/>
    </location>
</feature>
<feature type="compositionally biased region" description="Low complexity" evidence="6">
    <location>
        <begin position="195"/>
        <end position="205"/>
    </location>
</feature>
<evidence type="ECO:0008006" key="9">
    <source>
        <dbReference type="Google" id="ProtNLM"/>
    </source>
</evidence>
<keyword evidence="2" id="KW-0479">Metal-binding</keyword>
<dbReference type="GO" id="GO:0033314">
    <property type="term" value="P:mitotic DNA replication checkpoint signaling"/>
    <property type="evidence" value="ECO:0007669"/>
    <property type="project" value="TreeGrafter"/>
</dbReference>
<sequence length="404" mass="42949">MADARSLLRQQKASRRIDHPHAAYSAAGKLLCTLCREQVKAESLWDGHLLSQGHKHRVQQKKVTQTTSTSPMPEPAPNDAVPIHKRKLEPVDEQEQDREMEDAVPVKRSKPDIAPLTGIAFNGTPAAAAAAAQEHAAKSGSTSTPDQVYSAGSNNSKESTKTPPNLIRRLSTTPSQGVELQIPSRPATPAHREGGSASSASASGGYFALQSQTGPVTPLHRNASAANVTGPAPTAASAAASAADKTGSAAQQVDESEWAAFEADIAAAEAPYDQGAVISAPAMTTEEVAAKEAADADRKAQADVDIEDEKEEATRALEDEFAEMKELEARVKSLKERRNQILKKRRESQSLGTAPPVEGASLAAAAVDQNGAEERVSGDEEDGDDDDDDDDEEEDDWDGFRFRT</sequence>
<proteinExistence type="predicted"/>
<keyword evidence="3" id="KW-0863">Zinc-finger</keyword>
<evidence type="ECO:0000256" key="1">
    <source>
        <dbReference type="ARBA" id="ARBA00004123"/>
    </source>
</evidence>
<feature type="region of interest" description="Disordered" evidence="6">
    <location>
        <begin position="342"/>
        <end position="404"/>
    </location>
</feature>
<dbReference type="GeneID" id="26239487"/>
<dbReference type="InterPro" id="IPR040050">
    <property type="entry name" value="ZNF830-like"/>
</dbReference>
<dbReference type="AlphaFoldDB" id="A0A7D5YZ03"/>
<name>A0A7D5YZ03_9HYPO</name>
<keyword evidence="5" id="KW-0539">Nucleus</keyword>
<reference evidence="7 8" key="1">
    <citation type="submission" date="2020-07" db="EMBL/GenBank/DDBJ databases">
        <title>Telomere length de novo assembly of all 7 chromosomes of the fungus, Metarhizium brunneum, using a novel assembly pipeline.</title>
        <authorList>
            <person name="Saud z."/>
            <person name="Kortsinoglou A."/>
            <person name="Kouvelis V.N."/>
            <person name="Butt T.M."/>
        </authorList>
    </citation>
    <scope>NUCLEOTIDE SEQUENCE [LARGE SCALE GENOMIC DNA]</scope>
    <source>
        <strain evidence="7 8">4556</strain>
    </source>
</reference>
<keyword evidence="4" id="KW-0862">Zinc</keyword>
<dbReference type="GO" id="GO:0033260">
    <property type="term" value="P:nuclear DNA replication"/>
    <property type="evidence" value="ECO:0007669"/>
    <property type="project" value="TreeGrafter"/>
</dbReference>
<evidence type="ECO:0000256" key="4">
    <source>
        <dbReference type="ARBA" id="ARBA00022833"/>
    </source>
</evidence>
<evidence type="ECO:0000256" key="3">
    <source>
        <dbReference type="ARBA" id="ARBA00022771"/>
    </source>
</evidence>
<comment type="subcellular location">
    <subcellularLocation>
        <location evidence="1">Nucleus</location>
    </subcellularLocation>
</comment>
<organism evidence="7 8">
    <name type="scientific">Metarhizium brunneum</name>
    <dbReference type="NCBI Taxonomy" id="500148"/>
    <lineage>
        <taxon>Eukaryota</taxon>
        <taxon>Fungi</taxon>
        <taxon>Dikarya</taxon>
        <taxon>Ascomycota</taxon>
        <taxon>Pezizomycotina</taxon>
        <taxon>Sordariomycetes</taxon>
        <taxon>Hypocreomycetidae</taxon>
        <taxon>Hypocreales</taxon>
        <taxon>Clavicipitaceae</taxon>
        <taxon>Metarhizium</taxon>
    </lineage>
</organism>
<feature type="compositionally biased region" description="Polar residues" evidence="6">
    <location>
        <begin position="139"/>
        <end position="163"/>
    </location>
</feature>
<feature type="compositionally biased region" description="Basic and acidic residues" evidence="6">
    <location>
        <begin position="288"/>
        <end position="302"/>
    </location>
</feature>
<feature type="region of interest" description="Disordered" evidence="6">
    <location>
        <begin position="287"/>
        <end position="310"/>
    </location>
</feature>
<dbReference type="OrthoDB" id="77607at2759"/>
<protein>
    <recommendedName>
        <fullName evidence="9">Coiled-coil domain-containing protein 16</fullName>
    </recommendedName>
</protein>
<dbReference type="EMBL" id="CP058933">
    <property type="protein sequence ID" value="QLI68005.1"/>
    <property type="molecule type" value="Genomic_DNA"/>
</dbReference>
<dbReference type="PANTHER" id="PTHR13278">
    <property type="entry name" value="ZINC FINGER PROTEIN 830"/>
    <property type="match status" value="1"/>
</dbReference>
<feature type="compositionally biased region" description="Low complexity" evidence="6">
    <location>
        <begin position="229"/>
        <end position="250"/>
    </location>
</feature>
<feature type="region of interest" description="Disordered" evidence="6">
    <location>
        <begin position="132"/>
        <end position="254"/>
    </location>
</feature>
<dbReference type="GO" id="GO:0003676">
    <property type="term" value="F:nucleic acid binding"/>
    <property type="evidence" value="ECO:0007669"/>
    <property type="project" value="InterPro"/>
</dbReference>
<dbReference type="GO" id="GO:0044773">
    <property type="term" value="P:mitotic DNA damage checkpoint signaling"/>
    <property type="evidence" value="ECO:0007669"/>
    <property type="project" value="TreeGrafter"/>
</dbReference>
<gene>
    <name evidence="7" type="ORF">G6M90_00g035300</name>
</gene>
<keyword evidence="8" id="KW-1185">Reference proteome</keyword>
<accession>A0A7D5YZ03</accession>
<evidence type="ECO:0000256" key="2">
    <source>
        <dbReference type="ARBA" id="ARBA00022723"/>
    </source>
</evidence>
<dbReference type="Proteomes" id="UP000510686">
    <property type="component" value="Chromosome 2"/>
</dbReference>
<feature type="compositionally biased region" description="Acidic residues" evidence="6">
    <location>
        <begin position="379"/>
        <end position="397"/>
    </location>
</feature>
<feature type="compositionally biased region" description="Low complexity" evidence="6">
    <location>
        <begin position="61"/>
        <end position="70"/>
    </location>
</feature>